<dbReference type="RefSeq" id="WP_166226869.1">
    <property type="nucleotide sequence ID" value="NZ_CP049989.1"/>
</dbReference>
<dbReference type="PANTHER" id="PTHR42920">
    <property type="entry name" value="OS03G0707200 PROTEIN-RELATED"/>
    <property type="match status" value="1"/>
</dbReference>
<keyword evidence="5 6" id="KW-0472">Membrane</keyword>
<evidence type="ECO:0000259" key="7">
    <source>
        <dbReference type="Pfam" id="PF00892"/>
    </source>
</evidence>
<name>A0A6G8IGF3_9BURK</name>
<gene>
    <name evidence="8" type="ORF">G9Q37_08990</name>
</gene>
<feature type="transmembrane region" description="Helical" evidence="6">
    <location>
        <begin position="272"/>
        <end position="290"/>
    </location>
</feature>
<dbReference type="PANTHER" id="PTHR42920:SF5">
    <property type="entry name" value="EAMA DOMAIN-CONTAINING PROTEIN"/>
    <property type="match status" value="1"/>
</dbReference>
<feature type="transmembrane region" description="Helical" evidence="6">
    <location>
        <begin position="43"/>
        <end position="61"/>
    </location>
</feature>
<proteinExistence type="predicted"/>
<reference evidence="8 9" key="1">
    <citation type="submission" date="2020-03" db="EMBL/GenBank/DDBJ databases">
        <title>Hydrogenophaga sp. nov. isolated from cyanobacterial mat.</title>
        <authorList>
            <person name="Thorat V."/>
            <person name="Kirdat K."/>
            <person name="Tiwarekar B."/>
            <person name="Costa E.D."/>
            <person name="Yadav A."/>
        </authorList>
    </citation>
    <scope>NUCLEOTIDE SEQUENCE [LARGE SCALE GENOMIC DNA]</scope>
    <source>
        <strain evidence="8 9">BA0156</strain>
    </source>
</reference>
<dbReference type="InterPro" id="IPR000620">
    <property type="entry name" value="EamA_dom"/>
</dbReference>
<keyword evidence="9" id="KW-1185">Reference proteome</keyword>
<feature type="transmembrane region" description="Helical" evidence="6">
    <location>
        <begin position="215"/>
        <end position="234"/>
    </location>
</feature>
<dbReference type="Pfam" id="PF00892">
    <property type="entry name" value="EamA"/>
    <property type="match status" value="2"/>
</dbReference>
<feature type="domain" description="EamA" evidence="7">
    <location>
        <begin position="17"/>
        <end position="142"/>
    </location>
</feature>
<evidence type="ECO:0000256" key="1">
    <source>
        <dbReference type="ARBA" id="ARBA00004651"/>
    </source>
</evidence>
<feature type="transmembrane region" description="Helical" evidence="6">
    <location>
        <begin position="186"/>
        <end position="203"/>
    </location>
</feature>
<evidence type="ECO:0000313" key="9">
    <source>
        <dbReference type="Proteomes" id="UP000503162"/>
    </source>
</evidence>
<dbReference type="Proteomes" id="UP000503162">
    <property type="component" value="Chromosome"/>
</dbReference>
<dbReference type="SUPFAM" id="SSF103481">
    <property type="entry name" value="Multidrug resistance efflux transporter EmrE"/>
    <property type="match status" value="2"/>
</dbReference>
<feature type="domain" description="EamA" evidence="7">
    <location>
        <begin position="155"/>
        <end position="285"/>
    </location>
</feature>
<keyword evidence="3 6" id="KW-0812">Transmembrane</keyword>
<accession>A0A6G8IGF3</accession>
<evidence type="ECO:0000256" key="5">
    <source>
        <dbReference type="ARBA" id="ARBA00023136"/>
    </source>
</evidence>
<dbReference type="EMBL" id="CP049989">
    <property type="protein sequence ID" value="QIM52267.1"/>
    <property type="molecule type" value="Genomic_DNA"/>
</dbReference>
<dbReference type="InterPro" id="IPR037185">
    <property type="entry name" value="EmrE-like"/>
</dbReference>
<keyword evidence="4 6" id="KW-1133">Transmembrane helix</keyword>
<feature type="transmembrane region" description="Helical" evidence="6">
    <location>
        <begin position="150"/>
        <end position="174"/>
    </location>
</feature>
<dbReference type="InterPro" id="IPR051258">
    <property type="entry name" value="Diverse_Substrate_Transporter"/>
</dbReference>
<evidence type="ECO:0000313" key="8">
    <source>
        <dbReference type="EMBL" id="QIM52267.1"/>
    </source>
</evidence>
<dbReference type="GO" id="GO:0005886">
    <property type="term" value="C:plasma membrane"/>
    <property type="evidence" value="ECO:0007669"/>
    <property type="project" value="UniProtKB-SubCell"/>
</dbReference>
<feature type="transmembrane region" description="Helical" evidence="6">
    <location>
        <begin position="73"/>
        <end position="94"/>
    </location>
</feature>
<dbReference type="KEGG" id="hcz:G9Q37_08990"/>
<sequence length="303" mass="31580">MPLLPDHPTERTATGVLLFSASLWGLSWMPLKAFFAQGLPGPVVSLLTYGCVGVLALWLLWRDRAAWRVQWGLVLALVAVGGWANTSFVNAIMLGDVARVMFLFYLSPVWSVLGGWLFLREHIPPVRWAAVGVAVVGLWLVLGADAGAAAAGLGWTDALALSAGLAFAANNIIARAAHRVPLRTKTFAVFIGCGLLSALAAALTGGERPAIGPGLWLALLAYGFGWMLLATVTWQYGVSHLPSSRAGMVLLAELLVSVGTAVAFGGEQLSPMAWAGGALIAVAALGEALFPPAPVATTGVHTP</sequence>
<organism evidence="8 9">
    <name type="scientific">Hydrogenophaga crocea</name>
    <dbReference type="NCBI Taxonomy" id="2716225"/>
    <lineage>
        <taxon>Bacteria</taxon>
        <taxon>Pseudomonadati</taxon>
        <taxon>Pseudomonadota</taxon>
        <taxon>Betaproteobacteria</taxon>
        <taxon>Burkholderiales</taxon>
        <taxon>Comamonadaceae</taxon>
        <taxon>Hydrogenophaga</taxon>
    </lineage>
</organism>
<protein>
    <submittedName>
        <fullName evidence="8">DMT family transporter</fullName>
    </submittedName>
</protein>
<keyword evidence="2" id="KW-1003">Cell membrane</keyword>
<evidence type="ECO:0000256" key="4">
    <source>
        <dbReference type="ARBA" id="ARBA00022989"/>
    </source>
</evidence>
<feature type="transmembrane region" description="Helical" evidence="6">
    <location>
        <begin position="246"/>
        <end position="266"/>
    </location>
</feature>
<feature type="transmembrane region" description="Helical" evidence="6">
    <location>
        <begin position="126"/>
        <end position="144"/>
    </location>
</feature>
<evidence type="ECO:0000256" key="2">
    <source>
        <dbReference type="ARBA" id="ARBA00022475"/>
    </source>
</evidence>
<evidence type="ECO:0000256" key="6">
    <source>
        <dbReference type="SAM" id="Phobius"/>
    </source>
</evidence>
<feature type="transmembrane region" description="Helical" evidence="6">
    <location>
        <begin position="100"/>
        <end position="119"/>
    </location>
</feature>
<dbReference type="AlphaFoldDB" id="A0A6G8IGF3"/>
<evidence type="ECO:0000256" key="3">
    <source>
        <dbReference type="ARBA" id="ARBA00022692"/>
    </source>
</evidence>
<comment type="subcellular location">
    <subcellularLocation>
        <location evidence="1">Cell membrane</location>
        <topology evidence="1">Multi-pass membrane protein</topology>
    </subcellularLocation>
</comment>